<evidence type="ECO:0000256" key="1">
    <source>
        <dbReference type="ARBA" id="ARBA00022737"/>
    </source>
</evidence>
<dbReference type="InterPro" id="IPR011990">
    <property type="entry name" value="TPR-like_helical_dom_sf"/>
</dbReference>
<proteinExistence type="predicted"/>
<feature type="transmembrane region" description="Helical" evidence="4">
    <location>
        <begin position="12"/>
        <end position="34"/>
    </location>
</feature>
<keyword evidence="4" id="KW-0472">Membrane</keyword>
<dbReference type="RefSeq" id="WP_272104197.1">
    <property type="nucleotide sequence ID" value="NZ_JAQNDK010000007.1"/>
</dbReference>
<feature type="transmembrane region" description="Helical" evidence="4">
    <location>
        <begin position="290"/>
        <end position="309"/>
    </location>
</feature>
<sequence>MLRELSPGRRGLMAVAALAAASHATALGGGYVWLDHAHLREGRALAAPSGWLGLFTRGFADTSFYRPLMALSLSIDAAVSKTPGFFHAVTLGWHALASVMTTVAARALGLSPRAALAAGLLFAVHPTTSLVASAIAFRSEAMIAVFLLALVAAHQAQKPALAAAALFAGALTKETAWLLGPLFVLALSAERRREGGSPAHGGAALHAGPRPQASSADGATRLRLLAAEGAAFAAATGLRLLYAPRFRAQHPALPLDESVGTRLAALGKSALALVVPLDQSICDAFRITRTASLSALFGAAVLGGVTLLASRRRGVAWLFALSLLPSLQLVPIMRWWSPHYLYVPLAFGAMLLAHAADRHGRRLWALVLVLGVPFTALSLREGRRYASDERLWAPEVSREPACREGQFFLGEVARDARDWEAAASRYERAAAPDADHLSYADELAALQNLGAVRFAQERWADARAAWTSALDRSGDDREKRQITHNLATVALRSGDPAEAARLLEPETSRKDALPESLLIRARALHDLGREDEAVELVKRLQGMAQKRARAR</sequence>
<gene>
    <name evidence="5" type="ORF">POL72_48980</name>
</gene>
<dbReference type="Pfam" id="PF07721">
    <property type="entry name" value="TPR_4"/>
    <property type="match status" value="1"/>
</dbReference>
<comment type="caution">
    <text evidence="5">The sequence shown here is derived from an EMBL/GenBank/DDBJ whole genome shotgun (WGS) entry which is preliminary data.</text>
</comment>
<protein>
    <submittedName>
        <fullName evidence="5">Tetratricopeptide repeat protein</fullName>
    </submittedName>
</protein>
<keyword evidence="4" id="KW-0812">Transmembrane</keyword>
<feature type="compositionally biased region" description="Low complexity" evidence="3">
    <location>
        <begin position="196"/>
        <end position="209"/>
    </location>
</feature>
<keyword evidence="2" id="KW-0802">TPR repeat</keyword>
<keyword evidence="1" id="KW-0677">Repeat</keyword>
<name>A0ABT5CIR6_9BACT</name>
<accession>A0ABT5CIR6</accession>
<dbReference type="Gene3D" id="1.25.40.10">
    <property type="entry name" value="Tetratricopeptide repeat domain"/>
    <property type="match status" value="2"/>
</dbReference>
<keyword evidence="4" id="KW-1133">Transmembrane helix</keyword>
<evidence type="ECO:0000313" key="5">
    <source>
        <dbReference type="EMBL" id="MDC0685735.1"/>
    </source>
</evidence>
<evidence type="ECO:0000313" key="6">
    <source>
        <dbReference type="Proteomes" id="UP001217485"/>
    </source>
</evidence>
<dbReference type="EMBL" id="JAQNDK010000007">
    <property type="protein sequence ID" value="MDC0685735.1"/>
    <property type="molecule type" value="Genomic_DNA"/>
</dbReference>
<organism evidence="5 6">
    <name type="scientific">Sorangium atrum</name>
    <dbReference type="NCBI Taxonomy" id="2995308"/>
    <lineage>
        <taxon>Bacteria</taxon>
        <taxon>Pseudomonadati</taxon>
        <taxon>Myxococcota</taxon>
        <taxon>Polyangia</taxon>
        <taxon>Polyangiales</taxon>
        <taxon>Polyangiaceae</taxon>
        <taxon>Sorangium</taxon>
    </lineage>
</organism>
<evidence type="ECO:0000256" key="4">
    <source>
        <dbReference type="SAM" id="Phobius"/>
    </source>
</evidence>
<dbReference type="Pfam" id="PF13424">
    <property type="entry name" value="TPR_12"/>
    <property type="match status" value="1"/>
</dbReference>
<dbReference type="InterPro" id="IPR052346">
    <property type="entry name" value="O-mannosyl-transferase_TMTC"/>
</dbReference>
<reference evidence="5 6" key="1">
    <citation type="submission" date="2023-01" db="EMBL/GenBank/DDBJ databases">
        <title>Minimal conservation of predation-associated metabolite biosynthetic gene clusters underscores biosynthetic potential of Myxococcota including descriptions for ten novel species: Archangium lansinium sp. nov., Myxococcus landrumus sp. nov., Nannocystis bai.</title>
        <authorList>
            <person name="Ahearne A."/>
            <person name="Stevens C."/>
            <person name="Dowd S."/>
        </authorList>
    </citation>
    <scope>NUCLEOTIDE SEQUENCE [LARGE SCALE GENOMIC DNA]</scope>
    <source>
        <strain evidence="5 6">WIWO2</strain>
    </source>
</reference>
<dbReference type="Proteomes" id="UP001217485">
    <property type="component" value="Unassembled WGS sequence"/>
</dbReference>
<feature type="transmembrane region" description="Helical" evidence="4">
    <location>
        <begin position="315"/>
        <end position="333"/>
    </location>
</feature>
<feature type="transmembrane region" description="Helical" evidence="4">
    <location>
        <begin position="91"/>
        <end position="109"/>
    </location>
</feature>
<feature type="region of interest" description="Disordered" evidence="3">
    <location>
        <begin position="196"/>
        <end position="215"/>
    </location>
</feature>
<dbReference type="SUPFAM" id="SSF48452">
    <property type="entry name" value="TPR-like"/>
    <property type="match status" value="1"/>
</dbReference>
<dbReference type="PANTHER" id="PTHR44227:SF3">
    <property type="entry name" value="PROTEIN O-MANNOSYL-TRANSFERASE TMTC4"/>
    <property type="match status" value="1"/>
</dbReference>
<keyword evidence="6" id="KW-1185">Reference proteome</keyword>
<feature type="transmembrane region" description="Helical" evidence="4">
    <location>
        <begin position="362"/>
        <end position="379"/>
    </location>
</feature>
<evidence type="ECO:0000256" key="3">
    <source>
        <dbReference type="SAM" id="MobiDB-lite"/>
    </source>
</evidence>
<dbReference type="InterPro" id="IPR011717">
    <property type="entry name" value="TPR-4"/>
</dbReference>
<dbReference type="PANTHER" id="PTHR44227">
    <property type="match status" value="1"/>
</dbReference>
<evidence type="ECO:0000256" key="2">
    <source>
        <dbReference type="ARBA" id="ARBA00022803"/>
    </source>
</evidence>